<protein>
    <recommendedName>
        <fullName evidence="3">DUF2939 domain-containing protein</fullName>
    </recommendedName>
</protein>
<organism evidence="1 2">
    <name type="scientific">Dialister succinatiphilus YIT 11850</name>
    <dbReference type="NCBI Taxonomy" id="742743"/>
    <lineage>
        <taxon>Bacteria</taxon>
        <taxon>Bacillati</taxon>
        <taxon>Bacillota</taxon>
        <taxon>Negativicutes</taxon>
        <taxon>Veillonellales</taxon>
        <taxon>Veillonellaceae</taxon>
        <taxon>Dialister</taxon>
    </lineage>
</organism>
<dbReference type="Proteomes" id="UP000003277">
    <property type="component" value="Unassembled WGS sequence"/>
</dbReference>
<dbReference type="Pfam" id="PF11159">
    <property type="entry name" value="DUF2939"/>
    <property type="match status" value="1"/>
</dbReference>
<dbReference type="PATRIC" id="fig|742743.3.peg.5"/>
<evidence type="ECO:0008006" key="3">
    <source>
        <dbReference type="Google" id="ProtNLM"/>
    </source>
</evidence>
<dbReference type="EMBL" id="ADLT01000001">
    <property type="protein sequence ID" value="EHO63948.1"/>
    <property type="molecule type" value="Genomic_DNA"/>
</dbReference>
<dbReference type="OrthoDB" id="1633962at2"/>
<name>H1CXB7_9FIRM</name>
<reference evidence="1 2" key="1">
    <citation type="submission" date="2011-11" db="EMBL/GenBank/DDBJ databases">
        <title>The Genome Sequence of Dialister succinatiphilus YIT 11850.</title>
        <authorList>
            <consortium name="The Broad Institute Genome Sequencing Platform"/>
            <person name="Earl A."/>
            <person name="Ward D."/>
            <person name="Feldgarden M."/>
            <person name="Gevers D."/>
            <person name="Morotomi M."/>
            <person name="Young S.K."/>
            <person name="Zeng Q."/>
            <person name="Gargeya S."/>
            <person name="Fitzgerald M."/>
            <person name="Haas B."/>
            <person name="Abouelleil A."/>
            <person name="Alvarado L."/>
            <person name="Arachchi H.M."/>
            <person name="Berlin A."/>
            <person name="Brown A."/>
            <person name="Chapman S.B."/>
            <person name="Dunbar C."/>
            <person name="Gearin G."/>
            <person name="Goldberg J."/>
            <person name="Griggs A."/>
            <person name="Gujja S."/>
            <person name="Heiman D."/>
            <person name="Howarth C."/>
            <person name="Lui A."/>
            <person name="MacDonald P.J.P."/>
            <person name="Montmayeur A."/>
            <person name="Murphy C."/>
            <person name="Neiman D."/>
            <person name="Pearson M."/>
            <person name="Priest M."/>
            <person name="Roberts A."/>
            <person name="Saif S."/>
            <person name="Shea T."/>
            <person name="Sisk P."/>
            <person name="Stolte C."/>
            <person name="Sykes S."/>
            <person name="Wortman J."/>
            <person name="Nusbaum C."/>
            <person name="Birren B."/>
        </authorList>
    </citation>
    <scope>NUCLEOTIDE SEQUENCE [LARGE SCALE GENOMIC DNA]</scope>
    <source>
        <strain evidence="1 2">YIT 11850</strain>
    </source>
</reference>
<evidence type="ECO:0000313" key="2">
    <source>
        <dbReference type="Proteomes" id="UP000003277"/>
    </source>
</evidence>
<dbReference type="AlphaFoldDB" id="H1CXB7"/>
<dbReference type="InterPro" id="IPR021330">
    <property type="entry name" value="DUF2939"/>
</dbReference>
<accession>H1CXB7</accession>
<proteinExistence type="predicted"/>
<dbReference type="HOGENOM" id="CLU_1382190_0_0_9"/>
<comment type="caution">
    <text evidence="1">The sequence shown here is derived from an EMBL/GenBank/DDBJ whole genome shotgun (WGS) entry which is preliminary data.</text>
</comment>
<sequence length="192" mass="21421">MNNTIVKKAVLVLALILCAAGGWYVFYWSRTPAYAAGEIQQALKKKDLQLFKERVDMDRVYGSAVDDTAAYLASDGRVDHELAASLLKMLKKQAVDEMVRQTEIRFTEGNGKESSGKAGKIMSASLGSAALSLTDILDVKEENGKALVYVKVHDKKLDKDFTWQVLMEKDVNGSWTAVKILNLKEYLQERAR</sequence>
<evidence type="ECO:0000313" key="1">
    <source>
        <dbReference type="EMBL" id="EHO63948.1"/>
    </source>
</evidence>
<keyword evidence="2" id="KW-1185">Reference proteome</keyword>
<gene>
    <name evidence="1" type="ORF">HMPREF9453_00005</name>
</gene>
<dbReference type="eggNOG" id="ENOG50335ZF">
    <property type="taxonomic scope" value="Bacteria"/>
</dbReference>
<dbReference type="RefSeq" id="WP_008858512.1">
    <property type="nucleotide sequence ID" value="NZ_JH591187.1"/>
</dbReference>